<evidence type="ECO:0000259" key="2">
    <source>
        <dbReference type="Pfam" id="PF22936"/>
    </source>
</evidence>
<reference evidence="3" key="1">
    <citation type="journal article" date="2022" name="Int. J. Mol. Sci.">
        <title>Draft Genome of Tanacetum Coccineum: Genomic Comparison of Closely Related Tanacetum-Family Plants.</title>
        <authorList>
            <person name="Yamashiro T."/>
            <person name="Shiraishi A."/>
            <person name="Nakayama K."/>
            <person name="Satake H."/>
        </authorList>
    </citation>
    <scope>NUCLEOTIDE SEQUENCE</scope>
</reference>
<feature type="region of interest" description="Disordered" evidence="1">
    <location>
        <begin position="25"/>
        <end position="56"/>
    </location>
</feature>
<dbReference type="Pfam" id="PF22936">
    <property type="entry name" value="Pol_BBD"/>
    <property type="match status" value="1"/>
</dbReference>
<feature type="domain" description="Retrovirus-related Pol polyprotein from transposon TNT 1-94-like beta-barrel" evidence="2">
    <location>
        <begin position="96"/>
        <end position="145"/>
    </location>
</feature>
<sequence>MSKKESFRERKWVVALRERKERKMYYVKEPNEQPTLSKVQQPEGETDQFKTSGGFSGDEGGQWNVAPVRVTIMVNVTSSSKDGNALYCEAKVANEGKNRFADIIRIKSIMVKMHDGTVRTIRDVRHVESLKKNLLSLGQLDDLGCKVEIQNKIMKIINGALVLMRVEKVAADLCKLKGEIMEETEASVA</sequence>
<evidence type="ECO:0000313" key="3">
    <source>
        <dbReference type="EMBL" id="GJS90901.1"/>
    </source>
</evidence>
<accession>A0ABQ4ZNL3</accession>
<keyword evidence="4" id="KW-1185">Reference proteome</keyword>
<evidence type="ECO:0000256" key="1">
    <source>
        <dbReference type="SAM" id="MobiDB-lite"/>
    </source>
</evidence>
<name>A0ABQ4ZNL3_9ASTR</name>
<evidence type="ECO:0000313" key="4">
    <source>
        <dbReference type="Proteomes" id="UP001151760"/>
    </source>
</evidence>
<proteinExistence type="predicted"/>
<protein>
    <recommendedName>
        <fullName evidence="2">Retrovirus-related Pol polyprotein from transposon TNT 1-94-like beta-barrel domain-containing protein</fullName>
    </recommendedName>
</protein>
<dbReference type="InterPro" id="IPR054722">
    <property type="entry name" value="PolX-like_BBD"/>
</dbReference>
<organism evidence="3 4">
    <name type="scientific">Tanacetum coccineum</name>
    <dbReference type="NCBI Taxonomy" id="301880"/>
    <lineage>
        <taxon>Eukaryota</taxon>
        <taxon>Viridiplantae</taxon>
        <taxon>Streptophyta</taxon>
        <taxon>Embryophyta</taxon>
        <taxon>Tracheophyta</taxon>
        <taxon>Spermatophyta</taxon>
        <taxon>Magnoliopsida</taxon>
        <taxon>eudicotyledons</taxon>
        <taxon>Gunneridae</taxon>
        <taxon>Pentapetalae</taxon>
        <taxon>asterids</taxon>
        <taxon>campanulids</taxon>
        <taxon>Asterales</taxon>
        <taxon>Asteraceae</taxon>
        <taxon>Asteroideae</taxon>
        <taxon>Anthemideae</taxon>
        <taxon>Anthemidinae</taxon>
        <taxon>Tanacetum</taxon>
    </lineage>
</organism>
<dbReference type="Proteomes" id="UP001151760">
    <property type="component" value="Unassembled WGS sequence"/>
</dbReference>
<reference evidence="3" key="2">
    <citation type="submission" date="2022-01" db="EMBL/GenBank/DDBJ databases">
        <authorList>
            <person name="Yamashiro T."/>
            <person name="Shiraishi A."/>
            <person name="Satake H."/>
            <person name="Nakayama K."/>
        </authorList>
    </citation>
    <scope>NUCLEOTIDE SEQUENCE</scope>
</reference>
<gene>
    <name evidence="3" type="ORF">Tco_0773537</name>
</gene>
<dbReference type="EMBL" id="BQNB010011464">
    <property type="protein sequence ID" value="GJS90901.1"/>
    <property type="molecule type" value="Genomic_DNA"/>
</dbReference>
<comment type="caution">
    <text evidence="3">The sequence shown here is derived from an EMBL/GenBank/DDBJ whole genome shotgun (WGS) entry which is preliminary data.</text>
</comment>